<proteinExistence type="predicted"/>
<accession>A0A182FJR6</accession>
<dbReference type="STRING" id="7167.A0A182FJR6"/>
<feature type="region of interest" description="Disordered" evidence="1">
    <location>
        <begin position="161"/>
        <end position="193"/>
    </location>
</feature>
<feature type="compositionally biased region" description="Basic and acidic residues" evidence="1">
    <location>
        <begin position="171"/>
        <end position="186"/>
    </location>
</feature>
<name>A0A182FJR6_ANOAL</name>
<reference evidence="2 3" key="1">
    <citation type="journal article" date="2017" name="G3 (Bethesda)">
        <title>The Physical Genome Mapping of Anopheles albimanus Corrected Scaffold Misassemblies and Identified Interarm Rearrangements in Genus Anopheles.</title>
        <authorList>
            <person name="Artemov G.N."/>
            <person name="Peery A.N."/>
            <person name="Jiang X."/>
            <person name="Tu Z."/>
            <person name="Stegniy V.N."/>
            <person name="Sharakhova M.V."/>
            <person name="Sharakhov I.V."/>
        </authorList>
    </citation>
    <scope>NUCLEOTIDE SEQUENCE [LARGE SCALE GENOMIC DNA]</scope>
    <source>
        <strain evidence="2 3">ALBI9_A</strain>
    </source>
</reference>
<dbReference type="VEuPathDB" id="VectorBase:AALB006761"/>
<evidence type="ECO:0000313" key="2">
    <source>
        <dbReference type="EnsemblMetazoa" id="AALB006761-PA"/>
    </source>
</evidence>
<dbReference type="VEuPathDB" id="VectorBase:AALB20_037380"/>
<dbReference type="Proteomes" id="UP000069272">
    <property type="component" value="Chromosome X"/>
</dbReference>
<dbReference type="AlphaFoldDB" id="A0A182FJR6"/>
<sequence length="318" mass="33641">MISPKYAGKLAGAAGPVGGRVLVATNQAAKSFTEGEVERLLKEHQQNQELVDKIGSSYYQIIYPVQLRHHEKMGISTREVNPPKVRYRFRDSGGYGAPPLDGPNRSRARKSFLSPVYAGAGASDGGGHGGVGSGVGGGIGGGGGGGIGSGVGDTSGMFLGYSGSGGSGRGRSRENRGTRSRSEIRKSSTQPRPAQNFTVAGCWVYQLTTLPGGHGAPAWLYDSPVPVFRVDCLPLYAIATIASAHCRLLTMPVTMLRQQPLLLLLPLLMWLAACKRPFGRADQVVKAEGLHSKDTPTARTTRLLVPSSARVLLEFSKK</sequence>
<keyword evidence="3" id="KW-1185">Reference proteome</keyword>
<protein>
    <submittedName>
        <fullName evidence="2">Uncharacterized protein</fullName>
    </submittedName>
</protein>
<feature type="region of interest" description="Disordered" evidence="1">
    <location>
        <begin position="87"/>
        <end position="108"/>
    </location>
</feature>
<organism evidence="2 3">
    <name type="scientific">Anopheles albimanus</name>
    <name type="common">New world malaria mosquito</name>
    <dbReference type="NCBI Taxonomy" id="7167"/>
    <lineage>
        <taxon>Eukaryota</taxon>
        <taxon>Metazoa</taxon>
        <taxon>Ecdysozoa</taxon>
        <taxon>Arthropoda</taxon>
        <taxon>Hexapoda</taxon>
        <taxon>Insecta</taxon>
        <taxon>Pterygota</taxon>
        <taxon>Neoptera</taxon>
        <taxon>Endopterygota</taxon>
        <taxon>Diptera</taxon>
        <taxon>Nematocera</taxon>
        <taxon>Culicoidea</taxon>
        <taxon>Culicidae</taxon>
        <taxon>Anophelinae</taxon>
        <taxon>Anopheles</taxon>
    </lineage>
</organism>
<evidence type="ECO:0000313" key="3">
    <source>
        <dbReference type="Proteomes" id="UP000069272"/>
    </source>
</evidence>
<reference evidence="2" key="2">
    <citation type="submission" date="2022-08" db="UniProtKB">
        <authorList>
            <consortium name="EnsemblMetazoa"/>
        </authorList>
    </citation>
    <scope>IDENTIFICATION</scope>
    <source>
        <strain evidence="2">STECLA/ALBI9_A</strain>
    </source>
</reference>
<dbReference type="EnsemblMetazoa" id="AALB006761-RA">
    <property type="protein sequence ID" value="AALB006761-PA"/>
    <property type="gene ID" value="AALB006761"/>
</dbReference>
<evidence type="ECO:0000256" key="1">
    <source>
        <dbReference type="SAM" id="MobiDB-lite"/>
    </source>
</evidence>